<evidence type="ECO:0000313" key="3">
    <source>
        <dbReference type="EMBL" id="SQC85212.1"/>
    </source>
</evidence>
<feature type="chain" id="PRO_5016170891" evidence="2">
    <location>
        <begin position="25"/>
        <end position="94"/>
    </location>
</feature>
<keyword evidence="1" id="KW-1133">Transmembrane helix</keyword>
<name>A0A2X3HYD9_CLOPF</name>
<dbReference type="EMBL" id="UAWO01000005">
    <property type="protein sequence ID" value="SQC85212.1"/>
    <property type="molecule type" value="Genomic_DNA"/>
</dbReference>
<accession>A0A2X3HYD9</accession>
<evidence type="ECO:0000256" key="1">
    <source>
        <dbReference type="SAM" id="Phobius"/>
    </source>
</evidence>
<dbReference type="Proteomes" id="UP000250234">
    <property type="component" value="Unassembled WGS sequence"/>
</dbReference>
<evidence type="ECO:0000313" key="4">
    <source>
        <dbReference type="Proteomes" id="UP000250234"/>
    </source>
</evidence>
<feature type="signal peptide" evidence="2">
    <location>
        <begin position="1"/>
        <end position="24"/>
    </location>
</feature>
<reference evidence="3 4" key="1">
    <citation type="submission" date="2018-06" db="EMBL/GenBank/DDBJ databases">
        <authorList>
            <consortium name="Pathogen Informatics"/>
            <person name="Doyle S."/>
        </authorList>
    </citation>
    <scope>NUCLEOTIDE SEQUENCE [LARGE SCALE GENOMIC DNA]</scope>
    <source>
        <strain evidence="3 4">NCTC8081</strain>
    </source>
</reference>
<protein>
    <submittedName>
        <fullName evidence="3">Uncharacterized protein</fullName>
    </submittedName>
</protein>
<keyword evidence="1" id="KW-0812">Transmembrane</keyword>
<gene>
    <name evidence="3" type="ORF">NCTC8081_02999</name>
</gene>
<sequence length="94" mass="10748">MKKMKIIALTTGLMLTIISTNVFAYDGYSLYADNIKNESILKNNVRLKGIDKSVNGNNLMLLLTSIMIKIKQFQEIILIVLLNMIMMKRIKLNL</sequence>
<keyword evidence="1" id="KW-0472">Membrane</keyword>
<dbReference type="AlphaFoldDB" id="A0A2X3HYD9"/>
<organism evidence="3 4">
    <name type="scientific">Clostridium perfringens</name>
    <dbReference type="NCBI Taxonomy" id="1502"/>
    <lineage>
        <taxon>Bacteria</taxon>
        <taxon>Bacillati</taxon>
        <taxon>Bacillota</taxon>
        <taxon>Clostridia</taxon>
        <taxon>Eubacteriales</taxon>
        <taxon>Clostridiaceae</taxon>
        <taxon>Clostridium</taxon>
    </lineage>
</organism>
<evidence type="ECO:0000256" key="2">
    <source>
        <dbReference type="SAM" id="SignalP"/>
    </source>
</evidence>
<proteinExistence type="predicted"/>
<dbReference type="RefSeq" id="WP_111946369.1">
    <property type="nucleotide sequence ID" value="NZ_UAWO01000005.1"/>
</dbReference>
<feature type="transmembrane region" description="Helical" evidence="1">
    <location>
        <begin position="59"/>
        <end position="82"/>
    </location>
</feature>
<keyword evidence="2" id="KW-0732">Signal</keyword>